<evidence type="ECO:0000313" key="6">
    <source>
        <dbReference type="Proteomes" id="UP000001505"/>
    </source>
</evidence>
<dbReference type="Gene3D" id="3.40.50.150">
    <property type="entry name" value="Vaccinia Virus protein VP39"/>
    <property type="match status" value="1"/>
</dbReference>
<dbReference type="Proteomes" id="UP000001505">
    <property type="component" value="Chromosome"/>
</dbReference>
<keyword evidence="2 5" id="KW-0808">Transferase</keyword>
<dbReference type="EMBL" id="CP001928">
    <property type="protein sequence ID" value="ADI38428.1"/>
    <property type="molecule type" value="Genomic_DNA"/>
</dbReference>
<dbReference type="Pfam" id="PF00398">
    <property type="entry name" value="RrnaAD"/>
    <property type="match status" value="1"/>
</dbReference>
<evidence type="ECO:0000256" key="1">
    <source>
        <dbReference type="ARBA" id="ARBA00022603"/>
    </source>
</evidence>
<name>D6YWB7_WADCW</name>
<organism evidence="5 6">
    <name type="scientific">Waddlia chondrophila (strain ATCC VR-1470 / WSU 86-1044)</name>
    <dbReference type="NCBI Taxonomy" id="716544"/>
    <lineage>
        <taxon>Bacteria</taxon>
        <taxon>Pseudomonadati</taxon>
        <taxon>Chlamydiota</taxon>
        <taxon>Chlamydiia</taxon>
        <taxon>Parachlamydiales</taxon>
        <taxon>Waddliaceae</taxon>
        <taxon>Waddlia</taxon>
    </lineage>
</organism>
<dbReference type="GO" id="GO:0008168">
    <property type="term" value="F:methyltransferase activity"/>
    <property type="evidence" value="ECO:0007669"/>
    <property type="project" value="UniProtKB-KW"/>
</dbReference>
<dbReference type="EC" id="2.1.1.-" evidence="5"/>
<dbReference type="GO" id="GO:0003723">
    <property type="term" value="F:RNA binding"/>
    <property type="evidence" value="ECO:0007669"/>
    <property type="project" value="UniProtKB-KW"/>
</dbReference>
<dbReference type="RefSeq" id="WP_013182142.1">
    <property type="nucleotide sequence ID" value="NC_014225.1"/>
</dbReference>
<accession>D6YWB7</accession>
<dbReference type="STRING" id="716544.wcw_1069"/>
<gene>
    <name evidence="5" type="ordered locus">wcw_1069</name>
</gene>
<dbReference type="InterPro" id="IPR029063">
    <property type="entry name" value="SAM-dependent_MTases_sf"/>
</dbReference>
<dbReference type="GO" id="GO:0032259">
    <property type="term" value="P:methylation"/>
    <property type="evidence" value="ECO:0007669"/>
    <property type="project" value="UniProtKB-KW"/>
</dbReference>
<dbReference type="InterPro" id="IPR001737">
    <property type="entry name" value="KsgA/Erm"/>
</dbReference>
<dbReference type="AlphaFoldDB" id="D6YWB7"/>
<dbReference type="HOGENOM" id="CLU_085338_2_1_0"/>
<keyword evidence="3" id="KW-0949">S-adenosyl-L-methionine</keyword>
<sequence>MKQLVNVGKSRLKKMLPVDTALFLFQFFKHPNDIGALAPSSKALAESMTRFVRSDALAPRRYLEVGAGTGAFTKTIAGKLGDQDQLDIVEINSRFCSRLEEKYADNPNIRIYQTSVLDWEPESQYDVIVSSLPFNAFPSDFVKQIFDHYRKISKHGGIVTYCEYMALPGIRKLFISPKSRRALQATLDMTNLFEKEYEIQTDKVFANFPPALVHHCKISSRGD</sequence>
<dbReference type="SUPFAM" id="SSF53335">
    <property type="entry name" value="S-adenosyl-L-methionine-dependent methyltransferases"/>
    <property type="match status" value="1"/>
</dbReference>
<evidence type="ECO:0000256" key="3">
    <source>
        <dbReference type="ARBA" id="ARBA00022691"/>
    </source>
</evidence>
<keyword evidence="1 5" id="KW-0489">Methyltransferase</keyword>
<proteinExistence type="predicted"/>
<dbReference type="OrthoDB" id="9805585at2"/>
<evidence type="ECO:0000313" key="5">
    <source>
        <dbReference type="EMBL" id="ADI38428.1"/>
    </source>
</evidence>
<keyword evidence="4" id="KW-0694">RNA-binding</keyword>
<reference evidence="5 6" key="1">
    <citation type="journal article" date="2010" name="PLoS ONE">
        <title>The Waddlia genome: a window into chlamydial biology.</title>
        <authorList>
            <person name="Bertelli C."/>
            <person name="Collyn F."/>
            <person name="Croxatto A."/>
            <person name="Ruckert C."/>
            <person name="Polkinghorne A."/>
            <person name="Kebbi-Beghdadi C."/>
            <person name="Goesmann A."/>
            <person name="Vaughan L."/>
            <person name="Greub G."/>
        </authorList>
    </citation>
    <scope>NUCLEOTIDE SEQUENCE [LARGE SCALE GENOMIC DNA]</scope>
    <source>
        <strain evidence="6">ATCC VR-1470 / WSU 86-1044</strain>
    </source>
</reference>
<dbReference type="KEGG" id="wch:wcw_1069"/>
<evidence type="ECO:0000256" key="2">
    <source>
        <dbReference type="ARBA" id="ARBA00022679"/>
    </source>
</evidence>
<evidence type="ECO:0000256" key="4">
    <source>
        <dbReference type="ARBA" id="ARBA00022884"/>
    </source>
</evidence>
<keyword evidence="6" id="KW-1185">Reference proteome</keyword>
<dbReference type="eggNOG" id="COG3963">
    <property type="taxonomic scope" value="Bacteria"/>
</dbReference>
<protein>
    <submittedName>
        <fullName evidence="5">Putative phospholipid N-methyltransferase</fullName>
        <ecNumber evidence="5">2.1.1.-</ecNumber>
    </submittedName>
</protein>
<dbReference type="CDD" id="cd02440">
    <property type="entry name" value="AdoMet_MTases"/>
    <property type="match status" value="1"/>
</dbReference>